<comment type="caution">
    <text evidence="4">The sequence shown here is derived from an EMBL/GenBank/DDBJ whole genome shotgun (WGS) entry which is preliminary data.</text>
</comment>
<accession>A0ABR7NMF1</accession>
<dbReference type="Gene3D" id="3.60.40.10">
    <property type="entry name" value="PPM-type phosphatase domain"/>
    <property type="match status" value="1"/>
</dbReference>
<feature type="transmembrane region" description="Helical" evidence="2">
    <location>
        <begin position="234"/>
        <end position="251"/>
    </location>
</feature>
<name>A0ABR7NMF1_9FIRM</name>
<dbReference type="RefSeq" id="WP_262400489.1">
    <property type="nucleotide sequence ID" value="NZ_JACRTB010000019.1"/>
</dbReference>
<reference evidence="4 5" key="1">
    <citation type="submission" date="2020-08" db="EMBL/GenBank/DDBJ databases">
        <title>Genome public.</title>
        <authorList>
            <person name="Liu C."/>
            <person name="Sun Q."/>
        </authorList>
    </citation>
    <scope>NUCLEOTIDE SEQUENCE [LARGE SCALE GENOMIC DNA]</scope>
    <source>
        <strain evidence="4 5">BX1</strain>
    </source>
</reference>
<dbReference type="InterPro" id="IPR036457">
    <property type="entry name" value="PPM-type-like_dom_sf"/>
</dbReference>
<dbReference type="SMART" id="SM00331">
    <property type="entry name" value="PP2C_SIG"/>
    <property type="match status" value="1"/>
</dbReference>
<keyword evidence="2" id="KW-1133">Transmembrane helix</keyword>
<keyword evidence="5" id="KW-1185">Reference proteome</keyword>
<feature type="transmembrane region" description="Helical" evidence="2">
    <location>
        <begin position="197"/>
        <end position="227"/>
    </location>
</feature>
<dbReference type="PANTHER" id="PTHR43156">
    <property type="entry name" value="STAGE II SPORULATION PROTEIN E-RELATED"/>
    <property type="match status" value="1"/>
</dbReference>
<dbReference type="SUPFAM" id="SSF81606">
    <property type="entry name" value="PP2C-like"/>
    <property type="match status" value="1"/>
</dbReference>
<protein>
    <submittedName>
        <fullName evidence="4">SpoIIE family protein phosphatase</fullName>
    </submittedName>
</protein>
<evidence type="ECO:0000313" key="5">
    <source>
        <dbReference type="Proteomes" id="UP000658131"/>
    </source>
</evidence>
<keyword evidence="2" id="KW-0812">Transmembrane</keyword>
<evidence type="ECO:0000256" key="2">
    <source>
        <dbReference type="SAM" id="Phobius"/>
    </source>
</evidence>
<dbReference type="Proteomes" id="UP000658131">
    <property type="component" value="Unassembled WGS sequence"/>
</dbReference>
<dbReference type="EMBL" id="JACRTB010000019">
    <property type="protein sequence ID" value="MBC8577017.1"/>
    <property type="molecule type" value="Genomic_DNA"/>
</dbReference>
<feature type="transmembrane region" description="Helical" evidence="2">
    <location>
        <begin position="131"/>
        <end position="152"/>
    </location>
</feature>
<proteinExistence type="predicted"/>
<dbReference type="InterPro" id="IPR001932">
    <property type="entry name" value="PPM-type_phosphatase-like_dom"/>
</dbReference>
<feature type="transmembrane region" description="Helical" evidence="2">
    <location>
        <begin position="164"/>
        <end position="185"/>
    </location>
</feature>
<evidence type="ECO:0000256" key="1">
    <source>
        <dbReference type="ARBA" id="ARBA00022801"/>
    </source>
</evidence>
<feature type="transmembrane region" description="Helical" evidence="2">
    <location>
        <begin position="104"/>
        <end position="125"/>
    </location>
</feature>
<feature type="transmembrane region" description="Helical" evidence="2">
    <location>
        <begin position="70"/>
        <end position="92"/>
    </location>
</feature>
<evidence type="ECO:0000259" key="3">
    <source>
        <dbReference type="SMART" id="SM00331"/>
    </source>
</evidence>
<dbReference type="PANTHER" id="PTHR43156:SF2">
    <property type="entry name" value="STAGE II SPORULATION PROTEIN E"/>
    <property type="match status" value="1"/>
</dbReference>
<sequence length="763" mass="79141">MDMPTAQSLRLPQRLSALRAPLEQFLSAAVGFVMSGASILLAAAPFGVAWAGAAPPDYAVSATLGAMGGYLMLSAGSGTLRYLAALVLLFGLRWALGFIPKSRIQFYTPLLAALAIAVTGLAVVLSEPSTVYAYALVGCEAAITATAGMLFVKAGRSLQEGAPLTRANGVCTGVGLAVLYMGFSAFQIGGFSPARMLAFYCLLLCGCCLSTGAGCAAAIAAGLVAALAGQPQLLAVYCAAGLAAGVFAPLGRAGSCVSMSAGAVLALLAQRPESPSAVLLALECAGASALFLLTPGEAVQKLGFIRNEGTASGEMLRRVVVARLARMGEALSGIGSLTGEIAKQLETIKGENGDELLGSACAEVCRSCDDSPRCWQSGYHDTADAIEHAFAAVRSGGAASAGDLPDHFTCRRKSQLLEAINARGETVRARRAQRRQAAQLRSVTSDQFDGMSLLLSSLSDQLVRYACAPAQAGDSAERILRARCGELEHVCCYLDGDGRIGILAELPVYKSARLTGPEIAAELSEAVGQELGPPEEDQRAGLTRLTWTARAPFGIETAFLQRAANRNRFCGDSCRAIGEAHGRAVLLLSDGMGIGSPAAIDATLCTDLLDRLLTAGSDFGAALRLVNAALLSGGGEERLCTVDAAILDLFTCRLDLFKAGAAPTYILRQGRAAVVETPSLPAGILDGAQAEHTVLTLAEGDLIVMVSDGLTDSGGGWIPSQLVSLAQRPLERLCEELLKTAADRRIDGHEDDMTVLAARIIRT</sequence>
<gene>
    <name evidence="4" type="ORF">H8717_11445</name>
</gene>
<feature type="domain" description="PPM-type phosphatase" evidence="3">
    <location>
        <begin position="556"/>
        <end position="760"/>
    </location>
</feature>
<dbReference type="Pfam" id="PF07228">
    <property type="entry name" value="SpoIIE"/>
    <property type="match status" value="1"/>
</dbReference>
<dbReference type="InterPro" id="IPR045768">
    <property type="entry name" value="SpoIIE_N"/>
</dbReference>
<dbReference type="InterPro" id="IPR052016">
    <property type="entry name" value="Bact_Sigma-Reg"/>
</dbReference>
<feature type="transmembrane region" description="Helical" evidence="2">
    <location>
        <begin position="25"/>
        <end position="50"/>
    </location>
</feature>
<keyword evidence="1" id="KW-0378">Hydrolase</keyword>
<organism evidence="4 5">
    <name type="scientific">Yanshouia hominis</name>
    <dbReference type="NCBI Taxonomy" id="2763673"/>
    <lineage>
        <taxon>Bacteria</taxon>
        <taxon>Bacillati</taxon>
        <taxon>Bacillota</taxon>
        <taxon>Clostridia</taxon>
        <taxon>Eubacteriales</taxon>
        <taxon>Oscillospiraceae</taxon>
        <taxon>Yanshouia</taxon>
    </lineage>
</organism>
<dbReference type="Pfam" id="PF19732">
    <property type="entry name" value="SpoIIE_N"/>
    <property type="match status" value="1"/>
</dbReference>
<keyword evidence="2" id="KW-0472">Membrane</keyword>
<evidence type="ECO:0000313" key="4">
    <source>
        <dbReference type="EMBL" id="MBC8577017.1"/>
    </source>
</evidence>